<keyword evidence="3" id="KW-0813">Transport</keyword>
<dbReference type="AlphaFoldDB" id="A0AAN5MD82"/>
<feature type="transmembrane region" description="Helical" evidence="8">
    <location>
        <begin position="210"/>
        <end position="230"/>
    </location>
</feature>
<name>A0AAN5MD82_MORMO</name>
<comment type="similarity">
    <text evidence="2">Belongs to the AzlC family.</text>
</comment>
<protein>
    <submittedName>
        <fullName evidence="9">AzlC family ABC transporter permease</fullName>
    </submittedName>
</protein>
<keyword evidence="7 8" id="KW-0472">Membrane</keyword>
<accession>A0AAN5MD82</accession>
<reference evidence="9" key="1">
    <citation type="journal article" date="2018" name="Genome Biol.">
        <title>SKESA: strategic k-mer extension for scrupulous assemblies.</title>
        <authorList>
            <person name="Souvorov A."/>
            <person name="Agarwala R."/>
            <person name="Lipman D.J."/>
        </authorList>
    </citation>
    <scope>NUCLEOTIDE SEQUENCE</scope>
    <source>
        <strain evidence="9">Morganella morganii ARLG-3209</strain>
    </source>
</reference>
<comment type="subcellular location">
    <subcellularLocation>
        <location evidence="1">Cell membrane</location>
        <topology evidence="1">Multi-pass membrane protein</topology>
    </subcellularLocation>
</comment>
<evidence type="ECO:0000256" key="2">
    <source>
        <dbReference type="ARBA" id="ARBA00010735"/>
    </source>
</evidence>
<dbReference type="InterPro" id="IPR011606">
    <property type="entry name" value="Brnchd-chn_aa_trnsp_permease"/>
</dbReference>
<evidence type="ECO:0000313" key="10">
    <source>
        <dbReference type="Proteomes" id="UP000865968"/>
    </source>
</evidence>
<dbReference type="GO" id="GO:1903785">
    <property type="term" value="P:L-valine transmembrane transport"/>
    <property type="evidence" value="ECO:0007669"/>
    <property type="project" value="TreeGrafter"/>
</dbReference>
<keyword evidence="5 8" id="KW-0812">Transmembrane</keyword>
<feature type="transmembrane region" description="Helical" evidence="8">
    <location>
        <begin position="136"/>
        <end position="160"/>
    </location>
</feature>
<dbReference type="PANTHER" id="PTHR34979">
    <property type="entry name" value="INNER MEMBRANE PROTEIN YGAZ"/>
    <property type="match status" value="1"/>
</dbReference>
<gene>
    <name evidence="9" type="ORF">I8608_000725</name>
</gene>
<keyword evidence="4" id="KW-1003">Cell membrane</keyword>
<evidence type="ECO:0000256" key="1">
    <source>
        <dbReference type="ARBA" id="ARBA00004651"/>
    </source>
</evidence>
<dbReference type="GO" id="GO:0005886">
    <property type="term" value="C:plasma membrane"/>
    <property type="evidence" value="ECO:0007669"/>
    <property type="project" value="UniProtKB-SubCell"/>
</dbReference>
<evidence type="ECO:0000256" key="4">
    <source>
        <dbReference type="ARBA" id="ARBA00022475"/>
    </source>
</evidence>
<proteinExistence type="inferred from homology"/>
<organism evidence="9 10">
    <name type="scientific">Morganella morganii</name>
    <name type="common">Proteus morganii</name>
    <dbReference type="NCBI Taxonomy" id="582"/>
    <lineage>
        <taxon>Bacteria</taxon>
        <taxon>Pseudomonadati</taxon>
        <taxon>Pseudomonadota</taxon>
        <taxon>Gammaproteobacteria</taxon>
        <taxon>Enterobacterales</taxon>
        <taxon>Morganellaceae</taxon>
        <taxon>Morganella</taxon>
    </lineage>
</organism>
<keyword evidence="6 8" id="KW-1133">Transmembrane helix</keyword>
<dbReference type="Proteomes" id="UP000865968">
    <property type="component" value="Unassembled WGS sequence"/>
</dbReference>
<evidence type="ECO:0000256" key="5">
    <source>
        <dbReference type="ARBA" id="ARBA00022692"/>
    </source>
</evidence>
<evidence type="ECO:0000256" key="6">
    <source>
        <dbReference type="ARBA" id="ARBA00022989"/>
    </source>
</evidence>
<evidence type="ECO:0000256" key="3">
    <source>
        <dbReference type="ARBA" id="ARBA00022448"/>
    </source>
</evidence>
<reference evidence="9" key="2">
    <citation type="submission" date="2020-10" db="EMBL/GenBank/DDBJ databases">
        <authorList>
            <consortium name="NCBI Pathogen Detection Project"/>
        </authorList>
    </citation>
    <scope>NUCLEOTIDE SEQUENCE</scope>
    <source>
        <strain evidence="9">Morganella morganii ARLG-3209</strain>
    </source>
</reference>
<comment type="caution">
    <text evidence="9">The sequence shown here is derived from an EMBL/GenBank/DDBJ whole genome shotgun (WGS) entry which is preliminary data.</text>
</comment>
<evidence type="ECO:0000256" key="7">
    <source>
        <dbReference type="ARBA" id="ARBA00023136"/>
    </source>
</evidence>
<sequence length="238" mass="25033">MITMITTTDLPASPLKDFLTGALHMTPLNLAVVPWAILAGSMAVDSGLTFAQSIAMSAMVFAGAAQLVTLGLLNSGAGVITIIVSVFFITSQHLLYGLTLRPHVRSFSPLQRAGIGFLLTDELFAVSVAGRRRLSFAYLFGAGLSFYLVWVLVSILGIVLAHSISDLSQLRLDFSVVATLLAIVVPLIKSKSALAGALFSFVVTIMLTRAGIQGSAVIAGVSAMLLAVLLGRKWGDVK</sequence>
<evidence type="ECO:0000256" key="8">
    <source>
        <dbReference type="SAM" id="Phobius"/>
    </source>
</evidence>
<dbReference type="EMBL" id="DACSWI010000001">
    <property type="protein sequence ID" value="HAT3807921.1"/>
    <property type="molecule type" value="Genomic_DNA"/>
</dbReference>
<evidence type="ECO:0000313" key="9">
    <source>
        <dbReference type="EMBL" id="HAT3807921.1"/>
    </source>
</evidence>
<dbReference type="Pfam" id="PF03591">
    <property type="entry name" value="AzlC"/>
    <property type="match status" value="1"/>
</dbReference>
<dbReference type="PANTHER" id="PTHR34979:SF1">
    <property type="entry name" value="INNER MEMBRANE PROTEIN YGAZ"/>
    <property type="match status" value="1"/>
</dbReference>